<protein>
    <submittedName>
        <fullName evidence="4">Restriction endonuclease</fullName>
    </submittedName>
</protein>
<feature type="region of interest" description="Disordered" evidence="1">
    <location>
        <begin position="170"/>
        <end position="192"/>
    </location>
</feature>
<dbReference type="Proteomes" id="UP001205311">
    <property type="component" value="Unassembled WGS sequence"/>
</dbReference>
<dbReference type="Pfam" id="PF13391">
    <property type="entry name" value="HNH_2"/>
    <property type="match status" value="1"/>
</dbReference>
<comment type="caution">
    <text evidence="4">The sequence shown here is derived from an EMBL/GenBank/DDBJ whole genome shotgun (WGS) entry which is preliminary data.</text>
</comment>
<dbReference type="InterPro" id="IPR058813">
    <property type="entry name" value="DNA-SBD_ScoMcrA"/>
</dbReference>
<dbReference type="GO" id="GO:0004519">
    <property type="term" value="F:endonuclease activity"/>
    <property type="evidence" value="ECO:0007669"/>
    <property type="project" value="UniProtKB-KW"/>
</dbReference>
<keyword evidence="5" id="KW-1185">Reference proteome</keyword>
<reference evidence="4 5" key="1">
    <citation type="submission" date="2022-06" db="EMBL/GenBank/DDBJ databases">
        <title>Genomic Encyclopedia of Archaeal and Bacterial Type Strains, Phase II (KMG-II): from individual species to whole genera.</title>
        <authorList>
            <person name="Goeker M."/>
        </authorList>
    </citation>
    <scope>NUCLEOTIDE SEQUENCE [LARGE SCALE GENOMIC DNA]</scope>
    <source>
        <strain evidence="4 5">DSM 40477</strain>
    </source>
</reference>
<dbReference type="CDD" id="cd00085">
    <property type="entry name" value="HNHc"/>
    <property type="match status" value="1"/>
</dbReference>
<keyword evidence="4" id="KW-0540">Nuclease</keyword>
<evidence type="ECO:0000313" key="4">
    <source>
        <dbReference type="EMBL" id="MCP2261331.1"/>
    </source>
</evidence>
<accession>A0ABT1I0S3</accession>
<evidence type="ECO:0000313" key="5">
    <source>
        <dbReference type="Proteomes" id="UP001205311"/>
    </source>
</evidence>
<dbReference type="RefSeq" id="WP_253672161.1">
    <property type="nucleotide sequence ID" value="NZ_JAMTCP010000039.1"/>
</dbReference>
<evidence type="ECO:0000259" key="3">
    <source>
        <dbReference type="Pfam" id="PF26340"/>
    </source>
</evidence>
<feature type="compositionally biased region" description="Polar residues" evidence="1">
    <location>
        <begin position="170"/>
        <end position="181"/>
    </location>
</feature>
<organism evidence="4 5">
    <name type="scientific">Streptoalloteichus tenebrarius (strain ATCC 17920 / DSM 40477 / JCM 4838 / CBS 697.72 / NBRC 16177 / NCIMB 11028 / NRRL B-12390 / A12253. 1 / ISP 5477)</name>
    <name type="common">Streptomyces tenebrarius</name>
    <dbReference type="NCBI Taxonomy" id="1933"/>
    <lineage>
        <taxon>Bacteria</taxon>
        <taxon>Bacillati</taxon>
        <taxon>Actinomycetota</taxon>
        <taxon>Actinomycetes</taxon>
        <taxon>Pseudonocardiales</taxon>
        <taxon>Pseudonocardiaceae</taxon>
        <taxon>Streptoalloteichus</taxon>
    </lineage>
</organism>
<feature type="domain" description="ScoMcrA-like DNA sulfur-binding" evidence="3">
    <location>
        <begin position="202"/>
        <end position="338"/>
    </location>
</feature>
<sequence length="480" mass="54126">MLLQPRGQKRQAKEHYENSIRRGVALESLRPLLGKDYEVLRRLYPDGVARLWGSTPPKKENNAKARAIRERKPGDQVLFYADKCFFARATIAHLFDNESAAEAVWGIDDEDDGGATWKHMMALVDVEEFTVPIPSEQVGVQSPLRGLTLVSQFEQTLIVELLERQRRTLVSASEPSSTRNTAPGAGPRHPDVVSRFVGTETHRQDETKGQTAIALLWLISRYVGDDRKRFAWSEFQETTERLWDEFAPPARPGVTERVFVQLRENRLWDISGIRLENGFKPTPGCFDGDDPSAVLTPDVVSLLKKPLARADIIALLRRHRLTGLPDHNALLDRVGLGGYATASGQDGEIRRPGRRAVTADKIERNLKNVETLKSLHEQQCQVCGIQLETIGGLYSEAAHIRGLGRPHNGPDVLTNMLCLCPNHHAQFDRLGIYIDEDWTVRRTRDQSEVGVLRRHPHHEIDQEHIRHHRALCGRDVGADS</sequence>
<gene>
    <name evidence="4" type="ORF">LX15_005052</name>
</gene>
<dbReference type="Pfam" id="PF26340">
    <property type="entry name" value="DNA-SBD_ScoMcrA"/>
    <property type="match status" value="1"/>
</dbReference>
<proteinExistence type="predicted"/>
<keyword evidence="4" id="KW-0378">Hydrolase</keyword>
<dbReference type="EMBL" id="JAMTCP010000039">
    <property type="protein sequence ID" value="MCP2261331.1"/>
    <property type="molecule type" value="Genomic_DNA"/>
</dbReference>
<dbReference type="InterPro" id="IPR003615">
    <property type="entry name" value="HNH_nuc"/>
</dbReference>
<evidence type="ECO:0000256" key="1">
    <source>
        <dbReference type="SAM" id="MobiDB-lite"/>
    </source>
</evidence>
<name>A0ABT1I0S3_STRSD</name>
<keyword evidence="4" id="KW-0255">Endonuclease</keyword>
<feature type="domain" description="HNH nuclease" evidence="2">
    <location>
        <begin position="380"/>
        <end position="434"/>
    </location>
</feature>
<evidence type="ECO:0000259" key="2">
    <source>
        <dbReference type="Pfam" id="PF13391"/>
    </source>
</evidence>